<dbReference type="SMART" id="SM00422">
    <property type="entry name" value="HTH_MERR"/>
    <property type="match status" value="1"/>
</dbReference>
<evidence type="ECO:0000256" key="3">
    <source>
        <dbReference type="ARBA" id="ARBA00023163"/>
    </source>
</evidence>
<dbReference type="SUPFAM" id="SSF46955">
    <property type="entry name" value="Putative DNA-binding domain"/>
    <property type="match status" value="1"/>
</dbReference>
<dbReference type="GO" id="GO:0003700">
    <property type="term" value="F:DNA-binding transcription factor activity"/>
    <property type="evidence" value="ECO:0007669"/>
    <property type="project" value="InterPro"/>
</dbReference>
<evidence type="ECO:0000256" key="1">
    <source>
        <dbReference type="ARBA" id="ARBA00023015"/>
    </source>
</evidence>
<comment type="caution">
    <text evidence="6">The sequence shown here is derived from an EMBL/GenBank/DDBJ whole genome shotgun (WGS) entry which is preliminary data.</text>
</comment>
<dbReference type="PANTHER" id="PTHR30204:SF94">
    <property type="entry name" value="HEAVY METAL-DEPENDENT TRANSCRIPTIONAL REGULATOR HI_0293-RELATED"/>
    <property type="match status" value="1"/>
</dbReference>
<evidence type="ECO:0000259" key="5">
    <source>
        <dbReference type="PROSITE" id="PS50937"/>
    </source>
</evidence>
<feature type="coiled-coil region" evidence="4">
    <location>
        <begin position="81"/>
        <end position="111"/>
    </location>
</feature>
<sequence>MRIGEVAQAAGTSTKTLRFYEDVGLLPPAERTRSGYRDYDAEVLGRLGFIHRGQAAGLTLAQIGQVLQIRDGGEAPCRHVTDLLKARIETIDRQIAELQQLRTAIAELRDHAAGADPTTCPPEDVCHYL</sequence>
<dbReference type="GO" id="GO:0003677">
    <property type="term" value="F:DNA binding"/>
    <property type="evidence" value="ECO:0007669"/>
    <property type="project" value="UniProtKB-KW"/>
</dbReference>
<evidence type="ECO:0000256" key="4">
    <source>
        <dbReference type="SAM" id="Coils"/>
    </source>
</evidence>
<evidence type="ECO:0000313" key="6">
    <source>
        <dbReference type="EMBL" id="MPV37881.1"/>
    </source>
</evidence>
<gene>
    <name evidence="6" type="ORF">GB881_12655</name>
</gene>
<keyword evidence="2 6" id="KW-0238">DNA-binding</keyword>
<proteinExistence type="predicted"/>
<dbReference type="AlphaFoldDB" id="A0A6N7EKD9"/>
<protein>
    <submittedName>
        <fullName evidence="6">MerR family DNA-binding protein</fullName>
    </submittedName>
</protein>
<keyword evidence="3" id="KW-0804">Transcription</keyword>
<dbReference type="RefSeq" id="WP_152193193.1">
    <property type="nucleotide sequence ID" value="NZ_VUKD01000001.1"/>
</dbReference>
<dbReference type="InterPro" id="IPR047057">
    <property type="entry name" value="MerR_fam"/>
</dbReference>
<dbReference type="Proteomes" id="UP000437709">
    <property type="component" value="Unassembled WGS sequence"/>
</dbReference>
<dbReference type="PRINTS" id="PR00040">
    <property type="entry name" value="HTHMERR"/>
</dbReference>
<reference evidence="6 7" key="1">
    <citation type="submission" date="2019-10" db="EMBL/GenBank/DDBJ databases">
        <title>Georgenia wutianyii sp. nov. and Georgenia yuyongxinii sp. nov. isolated from plateau pika (Ochotona curzoniae) in the Qinghai-Tibet plateau of China.</title>
        <authorList>
            <person name="Tian Z."/>
        </authorList>
    </citation>
    <scope>NUCLEOTIDE SEQUENCE [LARGE SCALE GENOMIC DNA]</scope>
    <source>
        <strain evidence="6 7">JCM 19765</strain>
    </source>
</reference>
<keyword evidence="1" id="KW-0805">Transcription regulation</keyword>
<dbReference type="PANTHER" id="PTHR30204">
    <property type="entry name" value="REDOX-CYCLING DRUG-SENSING TRANSCRIPTIONAL ACTIVATOR SOXR"/>
    <property type="match status" value="1"/>
</dbReference>
<evidence type="ECO:0000313" key="7">
    <source>
        <dbReference type="Proteomes" id="UP000437709"/>
    </source>
</evidence>
<keyword evidence="4" id="KW-0175">Coiled coil</keyword>
<dbReference type="Pfam" id="PF00376">
    <property type="entry name" value="MerR"/>
    <property type="match status" value="1"/>
</dbReference>
<dbReference type="Gene3D" id="1.10.1660.10">
    <property type="match status" value="1"/>
</dbReference>
<dbReference type="InterPro" id="IPR015358">
    <property type="entry name" value="Tscrpt_reg_MerR_DNA-bd"/>
</dbReference>
<feature type="domain" description="HTH merR-type" evidence="5">
    <location>
        <begin position="1"/>
        <end position="69"/>
    </location>
</feature>
<dbReference type="CDD" id="cd04770">
    <property type="entry name" value="HTH_HMRTR"/>
    <property type="match status" value="1"/>
</dbReference>
<dbReference type="InterPro" id="IPR009061">
    <property type="entry name" value="DNA-bd_dom_put_sf"/>
</dbReference>
<dbReference type="EMBL" id="WHPC01000053">
    <property type="protein sequence ID" value="MPV37881.1"/>
    <property type="molecule type" value="Genomic_DNA"/>
</dbReference>
<dbReference type="OrthoDB" id="9802039at2"/>
<name>A0A6N7EKD9_9MICO</name>
<keyword evidence="7" id="KW-1185">Reference proteome</keyword>
<dbReference type="PROSITE" id="PS50937">
    <property type="entry name" value="HTH_MERR_2"/>
    <property type="match status" value="1"/>
</dbReference>
<dbReference type="InterPro" id="IPR000551">
    <property type="entry name" value="MerR-type_HTH_dom"/>
</dbReference>
<organism evidence="6 7">
    <name type="scientific">Georgenia subflava</name>
    <dbReference type="NCBI Taxonomy" id="1622177"/>
    <lineage>
        <taxon>Bacteria</taxon>
        <taxon>Bacillati</taxon>
        <taxon>Actinomycetota</taxon>
        <taxon>Actinomycetes</taxon>
        <taxon>Micrococcales</taxon>
        <taxon>Bogoriellaceae</taxon>
        <taxon>Georgenia</taxon>
    </lineage>
</organism>
<evidence type="ECO:0000256" key="2">
    <source>
        <dbReference type="ARBA" id="ARBA00023125"/>
    </source>
</evidence>
<accession>A0A6N7EKD9</accession>
<dbReference type="Pfam" id="PF09278">
    <property type="entry name" value="MerR-DNA-bind"/>
    <property type="match status" value="1"/>
</dbReference>